<reference evidence="4" key="1">
    <citation type="submission" date="2020-06" db="EMBL/GenBank/DDBJ databases">
        <authorList>
            <person name="Li T."/>
            <person name="Hu X."/>
            <person name="Zhang T."/>
            <person name="Song X."/>
            <person name="Zhang H."/>
            <person name="Dai N."/>
            <person name="Sheng W."/>
            <person name="Hou X."/>
            <person name="Wei L."/>
        </authorList>
    </citation>
    <scope>NUCLEOTIDE SEQUENCE</scope>
    <source>
        <strain evidence="4">K16</strain>
        <tissue evidence="4">Leaf</tissue>
    </source>
</reference>
<sequence length="230" mass="24851">MPRGDGSNVQTAGRVQSPLIGKSPAVNQRLLPQGSGGFMGGRTSALLQGSGAPPARPANYGGYSVDPVPQVPAPHRQAPAVALLLEKNRILMSLRGKQPQEFYFDEALQCVEELKSPAYHPEVVKEAISLGLEKSPPCVDQLGNFWSTCLTRRLLMQRILPLDASSMLHCWTILPSIYQKHQPILCCCEGVGSDPSGKALLSQASDVLRESILELCYGITGNICNLIDEM</sequence>
<dbReference type="Proteomes" id="UP001289374">
    <property type="component" value="Unassembled WGS sequence"/>
</dbReference>
<dbReference type="SUPFAM" id="SSF48371">
    <property type="entry name" value="ARM repeat"/>
    <property type="match status" value="1"/>
</dbReference>
<keyword evidence="4" id="KW-0648">Protein biosynthesis</keyword>
<comment type="caution">
    <text evidence="4">The sequence shown here is derived from an EMBL/GenBank/DDBJ whole genome shotgun (WGS) entry which is preliminary data.</text>
</comment>
<evidence type="ECO:0000313" key="4">
    <source>
        <dbReference type="EMBL" id="KAK4404360.1"/>
    </source>
</evidence>
<dbReference type="Gene3D" id="1.25.40.180">
    <property type="match status" value="1"/>
</dbReference>
<keyword evidence="5" id="KW-1185">Reference proteome</keyword>
<dbReference type="Pfam" id="PF02847">
    <property type="entry name" value="MA3"/>
    <property type="match status" value="1"/>
</dbReference>
<dbReference type="GO" id="GO:0003743">
    <property type="term" value="F:translation initiation factor activity"/>
    <property type="evidence" value="ECO:0007669"/>
    <property type="project" value="UniProtKB-KW"/>
</dbReference>
<proteinExistence type="predicted"/>
<protein>
    <submittedName>
        <fullName evidence="4">Eukaryotic translation initiation factor isoform 4G-2</fullName>
    </submittedName>
</protein>
<reference evidence="4" key="2">
    <citation type="journal article" date="2024" name="Plant">
        <title>Genomic evolution and insights into agronomic trait innovations of Sesamum species.</title>
        <authorList>
            <person name="Miao H."/>
            <person name="Wang L."/>
            <person name="Qu L."/>
            <person name="Liu H."/>
            <person name="Sun Y."/>
            <person name="Le M."/>
            <person name="Wang Q."/>
            <person name="Wei S."/>
            <person name="Zheng Y."/>
            <person name="Lin W."/>
            <person name="Duan Y."/>
            <person name="Cao H."/>
            <person name="Xiong S."/>
            <person name="Wang X."/>
            <person name="Wei L."/>
            <person name="Li C."/>
            <person name="Ma Q."/>
            <person name="Ju M."/>
            <person name="Zhao R."/>
            <person name="Li G."/>
            <person name="Mu C."/>
            <person name="Tian Q."/>
            <person name="Mei H."/>
            <person name="Zhang T."/>
            <person name="Gao T."/>
            <person name="Zhang H."/>
        </authorList>
    </citation>
    <scope>NUCLEOTIDE SEQUENCE</scope>
    <source>
        <strain evidence="4">K16</strain>
    </source>
</reference>
<dbReference type="InterPro" id="IPR003891">
    <property type="entry name" value="Initiation_fac_eIF4g_MI"/>
</dbReference>
<dbReference type="AlphaFoldDB" id="A0AAE2C0M3"/>
<name>A0AAE2C0M3_9LAMI</name>
<evidence type="ECO:0000259" key="3">
    <source>
        <dbReference type="Pfam" id="PF02847"/>
    </source>
</evidence>
<accession>A0AAE2C0M3</accession>
<dbReference type="EMBL" id="JACGWL010000004">
    <property type="protein sequence ID" value="KAK4404360.1"/>
    <property type="molecule type" value="Genomic_DNA"/>
</dbReference>
<evidence type="ECO:0000256" key="1">
    <source>
        <dbReference type="ARBA" id="ARBA00022845"/>
    </source>
</evidence>
<evidence type="ECO:0000313" key="5">
    <source>
        <dbReference type="Proteomes" id="UP001289374"/>
    </source>
</evidence>
<keyword evidence="1" id="KW-0810">Translation regulation</keyword>
<gene>
    <name evidence="4" type="ORF">Sango_0804600</name>
</gene>
<dbReference type="InterPro" id="IPR016024">
    <property type="entry name" value="ARM-type_fold"/>
</dbReference>
<feature type="region of interest" description="Disordered" evidence="2">
    <location>
        <begin position="1"/>
        <end position="61"/>
    </location>
</feature>
<feature type="domain" description="MI" evidence="3">
    <location>
        <begin position="104"/>
        <end position="157"/>
    </location>
</feature>
<keyword evidence="4" id="KW-0396">Initiation factor</keyword>
<dbReference type="GO" id="GO:0006417">
    <property type="term" value="P:regulation of translation"/>
    <property type="evidence" value="ECO:0007669"/>
    <property type="project" value="UniProtKB-KW"/>
</dbReference>
<evidence type="ECO:0000256" key="2">
    <source>
        <dbReference type="SAM" id="MobiDB-lite"/>
    </source>
</evidence>
<organism evidence="4 5">
    <name type="scientific">Sesamum angolense</name>
    <dbReference type="NCBI Taxonomy" id="2727404"/>
    <lineage>
        <taxon>Eukaryota</taxon>
        <taxon>Viridiplantae</taxon>
        <taxon>Streptophyta</taxon>
        <taxon>Embryophyta</taxon>
        <taxon>Tracheophyta</taxon>
        <taxon>Spermatophyta</taxon>
        <taxon>Magnoliopsida</taxon>
        <taxon>eudicotyledons</taxon>
        <taxon>Gunneridae</taxon>
        <taxon>Pentapetalae</taxon>
        <taxon>asterids</taxon>
        <taxon>lamiids</taxon>
        <taxon>Lamiales</taxon>
        <taxon>Pedaliaceae</taxon>
        <taxon>Sesamum</taxon>
    </lineage>
</organism>